<dbReference type="SUPFAM" id="SSF54373">
    <property type="entry name" value="FAD-linked reductases, C-terminal domain"/>
    <property type="match status" value="1"/>
</dbReference>
<dbReference type="InterPro" id="IPR007867">
    <property type="entry name" value="GMC_OxRtase_C"/>
</dbReference>
<protein>
    <recommendedName>
        <fullName evidence="6">Glucose-methanol-choline oxidoreductase N-terminal domain-containing protein</fullName>
    </recommendedName>
</protein>
<keyword evidence="8" id="KW-1185">Reference proteome</keyword>
<proteinExistence type="inferred from homology"/>
<dbReference type="PANTHER" id="PTHR11552:SF147">
    <property type="entry name" value="CHOLINE DEHYDROGENASE, MITOCHONDRIAL"/>
    <property type="match status" value="1"/>
</dbReference>
<dbReference type="InterPro" id="IPR000172">
    <property type="entry name" value="GMC_OxRdtase_N"/>
</dbReference>
<feature type="binding site" evidence="5">
    <location>
        <position position="84"/>
    </location>
    <ligand>
        <name>FAD</name>
        <dbReference type="ChEBI" id="CHEBI:57692"/>
    </ligand>
</feature>
<dbReference type="GO" id="GO:0050660">
    <property type="term" value="F:flavin adenine dinucleotide binding"/>
    <property type="evidence" value="ECO:0007669"/>
    <property type="project" value="InterPro"/>
</dbReference>
<dbReference type="PROSITE" id="PS00624">
    <property type="entry name" value="GMC_OXRED_2"/>
    <property type="match status" value="1"/>
</dbReference>
<dbReference type="Gene3D" id="3.30.410.40">
    <property type="match status" value="1"/>
</dbReference>
<keyword evidence="4 5" id="KW-0274">FAD</keyword>
<sequence>MKYHVIVIGAGSAGSVMASRLSENPNRSVLLLEAGPDYATFAHLPDDLKLGNNVWLSAYGPHNWGYEAKVTPQQTNLTIPRGKVTGGSSAVNGQVLYRGIPEDYDSWAKWGNDEWRFLNVLPYFRKMETDMDFGGDDFHGSEGPVPVRRYPREEWLPHANAFHQACVNAGFREEPDMNHPEATGVSPRARNTLDGVRISMALAYLDPARHRMNLTIRGGVTVRRILFEGKRAVSVEVESGGEVFTVEGDQIVLSSGAIGSPHVLMLSGVGPANHLQSVGIEVVHDLPGVGQNLRDHPLATVLFLAAGERPDVQAPAIQVGLRYTVEDSYLQNDMQISPTLLTSEHRPVNVEIADERNYLGISASLQLALAAGELRLTSSDPHVQPFLDYQLISDPFDLERMRKAVRLCVKLGEDPSFKDIILERVSPTDADLASDESLDNWLMHNVGTSHHVSCTCKMGPASEAMAVVNQHGQVHGMDNLWIADASIMPDCIRANTNATTIMIGERVAEFLQRHLSGG</sequence>
<dbReference type="EMBL" id="AZHX01001574">
    <property type="protein sequence ID" value="ETX01934.1"/>
    <property type="molecule type" value="Genomic_DNA"/>
</dbReference>
<evidence type="ECO:0000256" key="2">
    <source>
        <dbReference type="ARBA" id="ARBA00010790"/>
    </source>
</evidence>
<comment type="caution">
    <text evidence="7">The sequence shown here is derived from an EMBL/GenBank/DDBJ whole genome shotgun (WGS) entry which is preliminary data.</text>
</comment>
<dbReference type="NCBIfam" id="TIGR03970">
    <property type="entry name" value="Rv0697"/>
    <property type="match status" value="1"/>
</dbReference>
<evidence type="ECO:0000256" key="4">
    <source>
        <dbReference type="ARBA" id="ARBA00022827"/>
    </source>
</evidence>
<dbReference type="PIRSF" id="PIRSF000137">
    <property type="entry name" value="Alcohol_oxidase"/>
    <property type="match status" value="1"/>
</dbReference>
<dbReference type="InterPro" id="IPR012132">
    <property type="entry name" value="GMC_OxRdtase"/>
</dbReference>
<gene>
    <name evidence="7" type="ORF">ETSY2_36430</name>
</gene>
<dbReference type="HOGENOM" id="CLU_002865_7_1_7"/>
<accession>W4LV41</accession>
<evidence type="ECO:0000313" key="8">
    <source>
        <dbReference type="Proteomes" id="UP000019140"/>
    </source>
</evidence>
<dbReference type="Gene3D" id="3.50.50.60">
    <property type="entry name" value="FAD/NAD(P)-binding domain"/>
    <property type="match status" value="1"/>
</dbReference>
<dbReference type="InterPro" id="IPR036188">
    <property type="entry name" value="FAD/NAD-bd_sf"/>
</dbReference>
<dbReference type="SUPFAM" id="SSF51905">
    <property type="entry name" value="FAD/NAD(P)-binding domain"/>
    <property type="match status" value="1"/>
</dbReference>
<dbReference type="GO" id="GO:0016614">
    <property type="term" value="F:oxidoreductase activity, acting on CH-OH group of donors"/>
    <property type="evidence" value="ECO:0007669"/>
    <property type="project" value="InterPro"/>
</dbReference>
<evidence type="ECO:0000259" key="6">
    <source>
        <dbReference type="PROSITE" id="PS00624"/>
    </source>
</evidence>
<feature type="binding site" evidence="5">
    <location>
        <position position="222"/>
    </location>
    <ligand>
        <name>FAD</name>
        <dbReference type="ChEBI" id="CHEBI:57692"/>
    </ligand>
</feature>
<dbReference type="InterPro" id="IPR023978">
    <property type="entry name" value="GMC_oxidoreductase_bact"/>
</dbReference>
<evidence type="ECO:0000256" key="3">
    <source>
        <dbReference type="ARBA" id="ARBA00022630"/>
    </source>
</evidence>
<dbReference type="Pfam" id="PF00732">
    <property type="entry name" value="GMC_oxred_N"/>
    <property type="match status" value="1"/>
</dbReference>
<comment type="similarity">
    <text evidence="2">Belongs to the GMC oxidoreductase family.</text>
</comment>
<evidence type="ECO:0000256" key="5">
    <source>
        <dbReference type="PIRSR" id="PIRSR000137-2"/>
    </source>
</evidence>
<feature type="binding site" evidence="5">
    <location>
        <begin position="92"/>
        <end position="95"/>
    </location>
    <ligand>
        <name>FAD</name>
        <dbReference type="ChEBI" id="CHEBI:57692"/>
    </ligand>
</feature>
<dbReference type="PATRIC" id="fig|1429439.4.peg.6154"/>
<keyword evidence="3" id="KW-0285">Flavoprotein</keyword>
<dbReference type="Proteomes" id="UP000019140">
    <property type="component" value="Unassembled WGS sequence"/>
</dbReference>
<comment type="cofactor">
    <cofactor evidence="1 5">
        <name>FAD</name>
        <dbReference type="ChEBI" id="CHEBI:57692"/>
    </cofactor>
</comment>
<dbReference type="AlphaFoldDB" id="W4LV41"/>
<evidence type="ECO:0000313" key="7">
    <source>
        <dbReference type="EMBL" id="ETX01934.1"/>
    </source>
</evidence>
<dbReference type="PANTHER" id="PTHR11552">
    <property type="entry name" value="GLUCOSE-METHANOL-CHOLINE GMC OXIDOREDUCTASE"/>
    <property type="match status" value="1"/>
</dbReference>
<feature type="domain" description="Glucose-methanol-choline oxidoreductase N-terminal" evidence="6">
    <location>
        <begin position="256"/>
        <end position="270"/>
    </location>
</feature>
<evidence type="ECO:0000256" key="1">
    <source>
        <dbReference type="ARBA" id="ARBA00001974"/>
    </source>
</evidence>
<dbReference type="Pfam" id="PF05199">
    <property type="entry name" value="GMC_oxred_C"/>
    <property type="match status" value="1"/>
</dbReference>
<name>W4LV41_9BACT</name>
<organism evidence="7 8">
    <name type="scientific">Candidatus Entotheonella gemina</name>
    <dbReference type="NCBI Taxonomy" id="1429439"/>
    <lineage>
        <taxon>Bacteria</taxon>
        <taxon>Pseudomonadati</taxon>
        <taxon>Nitrospinota/Tectimicrobiota group</taxon>
        <taxon>Candidatus Tectimicrobiota</taxon>
        <taxon>Candidatus Entotheonellia</taxon>
        <taxon>Candidatus Entotheonellales</taxon>
        <taxon>Candidatus Entotheonellaceae</taxon>
        <taxon>Candidatus Entotheonella</taxon>
    </lineage>
</organism>
<reference evidence="7 8" key="1">
    <citation type="journal article" date="2014" name="Nature">
        <title>An environmental bacterial taxon with a large and distinct metabolic repertoire.</title>
        <authorList>
            <person name="Wilson M.C."/>
            <person name="Mori T."/>
            <person name="Ruckert C."/>
            <person name="Uria A.R."/>
            <person name="Helf M.J."/>
            <person name="Takada K."/>
            <person name="Gernert C."/>
            <person name="Steffens U.A."/>
            <person name="Heycke N."/>
            <person name="Schmitt S."/>
            <person name="Rinke C."/>
            <person name="Helfrich E.J."/>
            <person name="Brachmann A.O."/>
            <person name="Gurgui C."/>
            <person name="Wakimoto T."/>
            <person name="Kracht M."/>
            <person name="Crusemann M."/>
            <person name="Hentschel U."/>
            <person name="Abe I."/>
            <person name="Matsunaga S."/>
            <person name="Kalinowski J."/>
            <person name="Takeyama H."/>
            <person name="Piel J."/>
        </authorList>
    </citation>
    <scope>NUCLEOTIDE SEQUENCE [LARGE SCALE GENOMIC DNA]</scope>
    <source>
        <strain evidence="8">TSY2</strain>
    </source>
</reference>